<evidence type="ECO:0000313" key="3">
    <source>
        <dbReference type="Proteomes" id="UP000324575"/>
    </source>
</evidence>
<name>A0A5M8NV82_9BACT</name>
<protein>
    <recommendedName>
        <fullName evidence="4">Lipoprotein</fullName>
    </recommendedName>
</protein>
<dbReference type="AlphaFoldDB" id="A0A5M8NV82"/>
<accession>A0A5M8NV82</accession>
<organism evidence="2 3">
    <name type="scientific">Candidatus Ordinivivax streblomastigis</name>
    <dbReference type="NCBI Taxonomy" id="2540710"/>
    <lineage>
        <taxon>Bacteria</taxon>
        <taxon>Pseudomonadati</taxon>
        <taxon>Bacteroidota</taxon>
        <taxon>Bacteroidia</taxon>
        <taxon>Bacteroidales</taxon>
        <taxon>Candidatus Ordinivivax</taxon>
    </lineage>
</organism>
<feature type="chain" id="PRO_5024443033" description="Lipoprotein" evidence="1">
    <location>
        <begin position="22"/>
        <end position="137"/>
    </location>
</feature>
<sequence>MKRIFYIITAFALISLFPACEPIVEEANVGTIVKDASELKVTIGVLYGEDGYLYNVQARCESAVLCQWTDISTRNDSEFAFTFSGDQYLTLNAFTADGRILTKNVEVKGVIAPPAYPAYGFLFGYTNSIETAEKSWV</sequence>
<feature type="signal peptide" evidence="1">
    <location>
        <begin position="1"/>
        <end position="21"/>
    </location>
</feature>
<dbReference type="EMBL" id="SNRX01000116">
    <property type="protein sequence ID" value="KAA6300228.1"/>
    <property type="molecule type" value="Genomic_DNA"/>
</dbReference>
<comment type="caution">
    <text evidence="2">The sequence shown here is derived from an EMBL/GenBank/DDBJ whole genome shotgun (WGS) entry which is preliminary data.</text>
</comment>
<dbReference type="Proteomes" id="UP000324575">
    <property type="component" value="Unassembled WGS sequence"/>
</dbReference>
<keyword evidence="1" id="KW-0732">Signal</keyword>
<evidence type="ECO:0000256" key="1">
    <source>
        <dbReference type="SAM" id="SignalP"/>
    </source>
</evidence>
<evidence type="ECO:0000313" key="2">
    <source>
        <dbReference type="EMBL" id="KAA6300228.1"/>
    </source>
</evidence>
<gene>
    <name evidence="2" type="ORF">EZS26_003630</name>
</gene>
<evidence type="ECO:0008006" key="4">
    <source>
        <dbReference type="Google" id="ProtNLM"/>
    </source>
</evidence>
<proteinExistence type="predicted"/>
<reference evidence="2 3" key="1">
    <citation type="submission" date="2019-03" db="EMBL/GenBank/DDBJ databases">
        <title>Single cell metagenomics reveals metabolic interactions within the superorganism composed of flagellate Streblomastix strix and complex community of Bacteroidetes bacteria on its surface.</title>
        <authorList>
            <person name="Treitli S.C."/>
            <person name="Kolisko M."/>
            <person name="Husnik F."/>
            <person name="Keeling P."/>
            <person name="Hampl V."/>
        </authorList>
    </citation>
    <scope>NUCLEOTIDE SEQUENCE [LARGE SCALE GENOMIC DNA]</scope>
    <source>
        <strain evidence="2">St1</strain>
    </source>
</reference>